<keyword evidence="3" id="KW-0813">Transport</keyword>
<accession>A0A516SF90</accession>
<feature type="region of interest" description="Disordered" evidence="8">
    <location>
        <begin position="466"/>
        <end position="505"/>
    </location>
</feature>
<evidence type="ECO:0000313" key="9">
    <source>
        <dbReference type="EMBL" id="QDQ26770.1"/>
    </source>
</evidence>
<dbReference type="PANTHER" id="PTHR30026">
    <property type="entry name" value="OUTER MEMBRANE PROTEIN TOLC"/>
    <property type="match status" value="1"/>
</dbReference>
<evidence type="ECO:0000256" key="6">
    <source>
        <dbReference type="ARBA" id="ARBA00023136"/>
    </source>
</evidence>
<reference evidence="10" key="1">
    <citation type="submission" date="2019-07" db="EMBL/GenBank/DDBJ databases">
        <title>Chitinimonas sp. nov., isolated from Ny-Alesund, arctica soil.</title>
        <authorList>
            <person name="Xu Q."/>
            <person name="Peng F."/>
        </authorList>
    </citation>
    <scope>NUCLEOTIDE SEQUENCE [LARGE SCALE GENOMIC DNA]</scope>
    <source>
        <strain evidence="10">R3-44</strain>
    </source>
</reference>
<dbReference type="KEGG" id="cari:FNU76_10565"/>
<evidence type="ECO:0000256" key="5">
    <source>
        <dbReference type="ARBA" id="ARBA00022692"/>
    </source>
</evidence>
<dbReference type="InterPro" id="IPR010130">
    <property type="entry name" value="T1SS_OMP_TolC"/>
</dbReference>
<dbReference type="PANTHER" id="PTHR30026:SF22">
    <property type="entry name" value="OUTER MEMBRANE EFFLUX PROTEIN"/>
    <property type="match status" value="1"/>
</dbReference>
<evidence type="ECO:0000256" key="1">
    <source>
        <dbReference type="ARBA" id="ARBA00004442"/>
    </source>
</evidence>
<keyword evidence="7" id="KW-0998">Cell outer membrane</keyword>
<dbReference type="GO" id="GO:1990281">
    <property type="term" value="C:efflux pump complex"/>
    <property type="evidence" value="ECO:0007669"/>
    <property type="project" value="TreeGrafter"/>
</dbReference>
<sequence length="505" mass="56562">MWVAIIQCAAKPWRRCQTAVGTYRTFRIGRPWSVWKLKTRTNYRLALTSLGLSVVTAYAQAPVDLKSAVEQAVLQHPEVRLRHSNLDAAGEEQSAARGAWLPRLDVQAIAGRERKETPTLGSSRSYSHPSTLVELRQTLFDGFATSSEVRRLGHNRQTRYYELLATSDEVALEAARAYIDVLRYRELTELARNNYGTHAEIHGQLNKRVTAGVGRRVDLEQAAGRLALAESNWLTESSNLHDVSARYQRLVGDLPAPTLAKLPPLEAALPRREGFLAETISRNPSFLAAVATIRANRADTDVRRAGRWPTLELRASQTHQRNENGVSGTYRDSAVQLVLNYNLFRGGADNARVRQFEAQLNAAYELRDKTCRDIRQTAQIAFNDIQRLGAQLGLLNQHELSTAKARDAYRQQFDIGQRSLLDLLDTENELFEARRALSNGEYDLQLARVKVLSYSSRLLGALQLRPPQAKEPEQPGGVAEDDNLLRCSTELPPGLTLDKRNLPTP</sequence>
<dbReference type="AlphaFoldDB" id="A0A516SF90"/>
<dbReference type="GO" id="GO:0009279">
    <property type="term" value="C:cell outer membrane"/>
    <property type="evidence" value="ECO:0007669"/>
    <property type="project" value="UniProtKB-SubCell"/>
</dbReference>
<gene>
    <name evidence="9" type="ORF">FNU76_10565</name>
</gene>
<evidence type="ECO:0000256" key="2">
    <source>
        <dbReference type="ARBA" id="ARBA00007613"/>
    </source>
</evidence>
<dbReference type="InterPro" id="IPR003423">
    <property type="entry name" value="OMP_efflux"/>
</dbReference>
<dbReference type="OrthoDB" id="9814637at2"/>
<keyword evidence="5" id="KW-0812">Transmembrane</keyword>
<protein>
    <submittedName>
        <fullName evidence="9">TolC family outer membrane protein</fullName>
    </submittedName>
</protein>
<evidence type="ECO:0000256" key="4">
    <source>
        <dbReference type="ARBA" id="ARBA00022452"/>
    </source>
</evidence>
<comment type="subcellular location">
    <subcellularLocation>
        <location evidence="1">Cell outer membrane</location>
    </subcellularLocation>
</comment>
<evidence type="ECO:0000313" key="10">
    <source>
        <dbReference type="Proteomes" id="UP000317550"/>
    </source>
</evidence>
<dbReference type="Proteomes" id="UP000317550">
    <property type="component" value="Chromosome"/>
</dbReference>
<keyword evidence="10" id="KW-1185">Reference proteome</keyword>
<dbReference type="InterPro" id="IPR051906">
    <property type="entry name" value="TolC-like"/>
</dbReference>
<dbReference type="GO" id="GO:0015288">
    <property type="term" value="F:porin activity"/>
    <property type="evidence" value="ECO:0007669"/>
    <property type="project" value="TreeGrafter"/>
</dbReference>
<keyword evidence="4" id="KW-1134">Transmembrane beta strand</keyword>
<evidence type="ECO:0000256" key="3">
    <source>
        <dbReference type="ARBA" id="ARBA00022448"/>
    </source>
</evidence>
<organism evidence="9 10">
    <name type="scientific">Chitinimonas arctica</name>
    <dbReference type="NCBI Taxonomy" id="2594795"/>
    <lineage>
        <taxon>Bacteria</taxon>
        <taxon>Pseudomonadati</taxon>
        <taxon>Pseudomonadota</taxon>
        <taxon>Betaproteobacteria</taxon>
        <taxon>Neisseriales</taxon>
        <taxon>Chitinibacteraceae</taxon>
        <taxon>Chitinimonas</taxon>
    </lineage>
</organism>
<evidence type="ECO:0000256" key="7">
    <source>
        <dbReference type="ARBA" id="ARBA00023237"/>
    </source>
</evidence>
<dbReference type="SUPFAM" id="SSF56954">
    <property type="entry name" value="Outer membrane efflux proteins (OEP)"/>
    <property type="match status" value="1"/>
</dbReference>
<dbReference type="GO" id="GO:0015562">
    <property type="term" value="F:efflux transmembrane transporter activity"/>
    <property type="evidence" value="ECO:0007669"/>
    <property type="project" value="InterPro"/>
</dbReference>
<dbReference type="Gene3D" id="1.20.1600.10">
    <property type="entry name" value="Outer membrane efflux proteins (OEP)"/>
    <property type="match status" value="1"/>
</dbReference>
<dbReference type="EMBL" id="CP041730">
    <property type="protein sequence ID" value="QDQ26770.1"/>
    <property type="molecule type" value="Genomic_DNA"/>
</dbReference>
<dbReference type="Pfam" id="PF02321">
    <property type="entry name" value="OEP"/>
    <property type="match status" value="2"/>
</dbReference>
<evidence type="ECO:0000256" key="8">
    <source>
        <dbReference type="SAM" id="MobiDB-lite"/>
    </source>
</evidence>
<proteinExistence type="inferred from homology"/>
<dbReference type="NCBIfam" id="TIGR01844">
    <property type="entry name" value="type_I_sec_TolC"/>
    <property type="match status" value="1"/>
</dbReference>
<comment type="similarity">
    <text evidence="2">Belongs to the outer membrane factor (OMF) (TC 1.B.17) family.</text>
</comment>
<name>A0A516SF90_9NEIS</name>
<keyword evidence="6" id="KW-0472">Membrane</keyword>